<name>A0AAN1RZ68_9BORD</name>
<dbReference type="PANTHER" id="PTHR36505:SF1">
    <property type="entry name" value="BLR1072 PROTEIN"/>
    <property type="match status" value="1"/>
</dbReference>
<dbReference type="InterPro" id="IPR027275">
    <property type="entry name" value="PRC-brl_dom"/>
</dbReference>
<protein>
    <submittedName>
        <fullName evidence="3">Photosystem reaction center subunit H</fullName>
    </submittedName>
</protein>
<feature type="compositionally biased region" description="Low complexity" evidence="1">
    <location>
        <begin position="15"/>
        <end position="26"/>
    </location>
</feature>
<evidence type="ECO:0000313" key="4">
    <source>
        <dbReference type="Proteomes" id="UP000282741"/>
    </source>
</evidence>
<evidence type="ECO:0000259" key="2">
    <source>
        <dbReference type="Pfam" id="PF05239"/>
    </source>
</evidence>
<sequence length="138" mass="15187">MSMQETRKNGANIVGGPKSKPSGPGPHVMAAGTLQDNDVYNSEGEMLGSIQDIMLDVPHGRIAYAVLSRGGVLGLGDKLYAIPWSALTLDTDRKCFVLDVSAERFKADKGFDKDNWPAMADEGWARQTYAYYEQPPYW</sequence>
<dbReference type="InterPro" id="IPR011033">
    <property type="entry name" value="PRC_barrel-like_sf"/>
</dbReference>
<proteinExistence type="predicted"/>
<dbReference type="AlphaFoldDB" id="A0AAN1RZ68"/>
<dbReference type="Pfam" id="PF05239">
    <property type="entry name" value="PRC"/>
    <property type="match status" value="1"/>
</dbReference>
<dbReference type="EMBL" id="CP024172">
    <property type="protein sequence ID" value="AZW18693.1"/>
    <property type="molecule type" value="Genomic_DNA"/>
</dbReference>
<dbReference type="SUPFAM" id="SSF50346">
    <property type="entry name" value="PRC-barrel domain"/>
    <property type="match status" value="1"/>
</dbReference>
<feature type="domain" description="PRC-barrel" evidence="2">
    <location>
        <begin position="28"/>
        <end position="103"/>
    </location>
</feature>
<evidence type="ECO:0000313" key="3">
    <source>
        <dbReference type="EMBL" id="AZW18693.1"/>
    </source>
</evidence>
<organism evidence="3 4">
    <name type="scientific">Bordetella hinzii</name>
    <dbReference type="NCBI Taxonomy" id="103855"/>
    <lineage>
        <taxon>Bacteria</taxon>
        <taxon>Pseudomonadati</taxon>
        <taxon>Pseudomonadota</taxon>
        <taxon>Betaproteobacteria</taxon>
        <taxon>Burkholderiales</taxon>
        <taxon>Alcaligenaceae</taxon>
        <taxon>Bordetella</taxon>
    </lineage>
</organism>
<feature type="region of interest" description="Disordered" evidence="1">
    <location>
        <begin position="1"/>
        <end position="28"/>
    </location>
</feature>
<gene>
    <name evidence="3" type="ORF">CS347_18965</name>
</gene>
<reference evidence="4" key="1">
    <citation type="submission" date="2017-10" db="EMBL/GenBank/DDBJ databases">
        <title>Whole genome sequencing of various Bordetella species.</title>
        <authorList>
            <person name="Weigand M.R."/>
            <person name="Loparev V."/>
            <person name="Peng Y."/>
            <person name="Bowden K.E."/>
            <person name="Tondella M.L."/>
            <person name="Williams M.M."/>
        </authorList>
    </citation>
    <scope>NUCLEOTIDE SEQUENCE [LARGE SCALE GENOMIC DNA]</scope>
    <source>
        <strain evidence="4">H720</strain>
    </source>
</reference>
<accession>A0AAN1RZ68</accession>
<evidence type="ECO:0000256" key="1">
    <source>
        <dbReference type="SAM" id="MobiDB-lite"/>
    </source>
</evidence>
<dbReference type="Proteomes" id="UP000282741">
    <property type="component" value="Chromosome"/>
</dbReference>
<dbReference type="Gene3D" id="2.30.30.240">
    <property type="entry name" value="PRC-barrel domain"/>
    <property type="match status" value="1"/>
</dbReference>
<dbReference type="PANTHER" id="PTHR36505">
    <property type="entry name" value="BLR1072 PROTEIN"/>
    <property type="match status" value="1"/>
</dbReference>